<keyword evidence="4" id="KW-0597">Phosphoprotein</keyword>
<evidence type="ECO:0000256" key="12">
    <source>
        <dbReference type="SAM" id="Phobius"/>
    </source>
</evidence>
<keyword evidence="11" id="KW-0902">Two-component regulatory system</keyword>
<evidence type="ECO:0000259" key="13">
    <source>
        <dbReference type="PROSITE" id="PS50885"/>
    </source>
</evidence>
<name>A0A6M1QWD4_9ACTN</name>
<dbReference type="Pfam" id="PF07730">
    <property type="entry name" value="HisKA_3"/>
    <property type="match status" value="1"/>
</dbReference>
<dbReference type="InterPro" id="IPR003660">
    <property type="entry name" value="HAMP_dom"/>
</dbReference>
<evidence type="ECO:0000256" key="10">
    <source>
        <dbReference type="ARBA" id="ARBA00022989"/>
    </source>
</evidence>
<evidence type="ECO:0000256" key="6">
    <source>
        <dbReference type="ARBA" id="ARBA00022692"/>
    </source>
</evidence>
<dbReference type="Proteomes" id="UP000483261">
    <property type="component" value="Unassembled WGS sequence"/>
</dbReference>
<dbReference type="InterPro" id="IPR011712">
    <property type="entry name" value="Sig_transdc_His_kin_sub3_dim/P"/>
</dbReference>
<evidence type="ECO:0000256" key="4">
    <source>
        <dbReference type="ARBA" id="ARBA00022553"/>
    </source>
</evidence>
<keyword evidence="5" id="KW-0808">Transferase</keyword>
<dbReference type="Pfam" id="PF02518">
    <property type="entry name" value="HATPase_c"/>
    <property type="match status" value="1"/>
</dbReference>
<evidence type="ECO:0000256" key="8">
    <source>
        <dbReference type="ARBA" id="ARBA00022777"/>
    </source>
</evidence>
<evidence type="ECO:0000313" key="14">
    <source>
        <dbReference type="EMBL" id="NGN92056.1"/>
    </source>
</evidence>
<keyword evidence="9" id="KW-0067">ATP-binding</keyword>
<evidence type="ECO:0000256" key="3">
    <source>
        <dbReference type="ARBA" id="ARBA00012438"/>
    </source>
</evidence>
<keyword evidence="15" id="KW-1185">Reference proteome</keyword>
<keyword evidence="7" id="KW-0547">Nucleotide-binding</keyword>
<dbReference type="GO" id="GO:0046983">
    <property type="term" value="F:protein dimerization activity"/>
    <property type="evidence" value="ECO:0007669"/>
    <property type="project" value="InterPro"/>
</dbReference>
<keyword evidence="12" id="KW-0472">Membrane</keyword>
<sequence>MLPPISPGQMTCQGWGMSHLPLFWRVCLTNWAVFCVGTLVLALSPARVSERVLASEAVVLAVGLVVMATLNALLLLRSLAPIDRVIRTMDSVDHLSPDQRLPTHGKGAGARLVASYNAMLERLETERSTSNAKALAAQEAERHRIAQELHDEVGQSLTVVLLGLKGLERQVPEEVRPELAAVRESARTGIDDVRRVARQLRPGVLEDLGLHAALASLATDVGALGRTTVRRTIGRGLPELPQDRELVIYRVAQEALTNVVRHAHAATAELSLCKIGDRVVLTVSDDGRGSADLVAGAGISGMRERALLVGADLQVTSVPGRGTTVRLEVPL</sequence>
<dbReference type="InterPro" id="IPR036890">
    <property type="entry name" value="HATPase_C_sf"/>
</dbReference>
<dbReference type="EC" id="2.7.13.3" evidence="3"/>
<keyword evidence="10 12" id="KW-1133">Transmembrane helix</keyword>
<accession>A0A6M1QWD4</accession>
<dbReference type="PANTHER" id="PTHR24421">
    <property type="entry name" value="NITRATE/NITRITE SENSOR PROTEIN NARX-RELATED"/>
    <property type="match status" value="1"/>
</dbReference>
<comment type="subcellular location">
    <subcellularLocation>
        <location evidence="2">Membrane</location>
    </subcellularLocation>
</comment>
<feature type="transmembrane region" description="Helical" evidence="12">
    <location>
        <begin position="57"/>
        <end position="76"/>
    </location>
</feature>
<dbReference type="GO" id="GO:0005524">
    <property type="term" value="F:ATP binding"/>
    <property type="evidence" value="ECO:0007669"/>
    <property type="project" value="UniProtKB-KW"/>
</dbReference>
<dbReference type="GO" id="GO:0000155">
    <property type="term" value="F:phosphorelay sensor kinase activity"/>
    <property type="evidence" value="ECO:0007669"/>
    <property type="project" value="InterPro"/>
</dbReference>
<reference evidence="14 15" key="1">
    <citation type="submission" date="2020-02" db="EMBL/GenBank/DDBJ databases">
        <title>Whole-genome analyses of novel actinobacteria.</title>
        <authorList>
            <person name="Sahin N."/>
        </authorList>
    </citation>
    <scope>NUCLEOTIDE SEQUENCE [LARGE SCALE GENOMIC DNA]</scope>
    <source>
        <strain evidence="14 15">KC13</strain>
    </source>
</reference>
<dbReference type="AlphaFoldDB" id="A0A6M1QWD4"/>
<dbReference type="GO" id="GO:0016020">
    <property type="term" value="C:membrane"/>
    <property type="evidence" value="ECO:0007669"/>
    <property type="project" value="UniProtKB-SubCell"/>
</dbReference>
<keyword evidence="6 12" id="KW-0812">Transmembrane</keyword>
<gene>
    <name evidence="14" type="ORF">G5C66_04805</name>
</gene>
<evidence type="ECO:0000256" key="7">
    <source>
        <dbReference type="ARBA" id="ARBA00022741"/>
    </source>
</evidence>
<evidence type="ECO:0000256" key="2">
    <source>
        <dbReference type="ARBA" id="ARBA00004370"/>
    </source>
</evidence>
<dbReference type="InterPro" id="IPR050482">
    <property type="entry name" value="Sensor_HK_TwoCompSys"/>
</dbReference>
<evidence type="ECO:0000256" key="5">
    <source>
        <dbReference type="ARBA" id="ARBA00022679"/>
    </source>
</evidence>
<dbReference type="InterPro" id="IPR003594">
    <property type="entry name" value="HATPase_dom"/>
</dbReference>
<comment type="catalytic activity">
    <reaction evidence="1">
        <text>ATP + protein L-histidine = ADP + protein N-phospho-L-histidine.</text>
        <dbReference type="EC" id="2.7.13.3"/>
    </reaction>
</comment>
<protein>
    <recommendedName>
        <fullName evidence="3">histidine kinase</fullName>
        <ecNumber evidence="3">2.7.13.3</ecNumber>
    </recommendedName>
</protein>
<dbReference type="CDD" id="cd16917">
    <property type="entry name" value="HATPase_UhpB-NarQ-NarX-like"/>
    <property type="match status" value="1"/>
</dbReference>
<feature type="transmembrane region" description="Helical" evidence="12">
    <location>
        <begin position="22"/>
        <end position="45"/>
    </location>
</feature>
<keyword evidence="8 14" id="KW-0418">Kinase</keyword>
<evidence type="ECO:0000256" key="1">
    <source>
        <dbReference type="ARBA" id="ARBA00000085"/>
    </source>
</evidence>
<proteinExistence type="predicted"/>
<comment type="caution">
    <text evidence="14">The sequence shown here is derived from an EMBL/GenBank/DDBJ whole genome shotgun (WGS) entry which is preliminary data.</text>
</comment>
<evidence type="ECO:0000256" key="9">
    <source>
        <dbReference type="ARBA" id="ARBA00022840"/>
    </source>
</evidence>
<dbReference type="Gene3D" id="3.30.565.10">
    <property type="entry name" value="Histidine kinase-like ATPase, C-terminal domain"/>
    <property type="match status" value="1"/>
</dbReference>
<evidence type="ECO:0000256" key="11">
    <source>
        <dbReference type="ARBA" id="ARBA00023012"/>
    </source>
</evidence>
<dbReference type="Gene3D" id="1.20.5.1930">
    <property type="match status" value="1"/>
</dbReference>
<dbReference type="SMART" id="SM00304">
    <property type="entry name" value="HAMP"/>
    <property type="match status" value="1"/>
</dbReference>
<dbReference type="EMBL" id="JAALAA010000003">
    <property type="protein sequence ID" value="NGN92056.1"/>
    <property type="molecule type" value="Genomic_DNA"/>
</dbReference>
<dbReference type="PROSITE" id="PS50885">
    <property type="entry name" value="HAMP"/>
    <property type="match status" value="1"/>
</dbReference>
<dbReference type="PANTHER" id="PTHR24421:SF10">
    <property type="entry name" value="NITRATE_NITRITE SENSOR PROTEIN NARQ"/>
    <property type="match status" value="1"/>
</dbReference>
<feature type="domain" description="HAMP" evidence="13">
    <location>
        <begin position="76"/>
        <end position="128"/>
    </location>
</feature>
<organism evidence="14 15">
    <name type="scientific">Nocardioides turkmenicus</name>
    <dbReference type="NCBI Taxonomy" id="2711220"/>
    <lineage>
        <taxon>Bacteria</taxon>
        <taxon>Bacillati</taxon>
        <taxon>Actinomycetota</taxon>
        <taxon>Actinomycetes</taxon>
        <taxon>Propionibacteriales</taxon>
        <taxon>Nocardioidaceae</taxon>
        <taxon>Nocardioides</taxon>
    </lineage>
</organism>
<evidence type="ECO:0000313" key="15">
    <source>
        <dbReference type="Proteomes" id="UP000483261"/>
    </source>
</evidence>
<dbReference type="SUPFAM" id="SSF55874">
    <property type="entry name" value="ATPase domain of HSP90 chaperone/DNA topoisomerase II/histidine kinase"/>
    <property type="match status" value="1"/>
</dbReference>